<dbReference type="Gene3D" id="3.40.50.2300">
    <property type="match status" value="1"/>
</dbReference>
<reference evidence="8 9" key="1">
    <citation type="submission" date="2020-04" db="EMBL/GenBank/DDBJ databases">
        <authorList>
            <person name="De Canck E."/>
        </authorList>
    </citation>
    <scope>NUCLEOTIDE SEQUENCE [LARGE SCALE GENOMIC DNA]</scope>
    <source>
        <strain evidence="8 9">LMG 29739</strain>
    </source>
</reference>
<keyword evidence="9" id="KW-1185">Reference proteome</keyword>
<dbReference type="GO" id="GO:0009927">
    <property type="term" value="F:histidine phosphotransfer kinase activity"/>
    <property type="evidence" value="ECO:0007669"/>
    <property type="project" value="TreeGrafter"/>
</dbReference>
<evidence type="ECO:0000256" key="6">
    <source>
        <dbReference type="SAM" id="MobiDB-lite"/>
    </source>
</evidence>
<dbReference type="GO" id="GO:0005886">
    <property type="term" value="C:plasma membrane"/>
    <property type="evidence" value="ECO:0007669"/>
    <property type="project" value="TreeGrafter"/>
</dbReference>
<accession>A0A6J5F112</accession>
<evidence type="ECO:0000259" key="7">
    <source>
        <dbReference type="PROSITE" id="PS50110"/>
    </source>
</evidence>
<feature type="modified residue" description="4-aspartylphosphate" evidence="5">
    <location>
        <position position="522"/>
    </location>
</feature>
<dbReference type="SUPFAM" id="SSF47226">
    <property type="entry name" value="Histidine-containing phosphotransfer domain, HPT domain"/>
    <property type="match status" value="1"/>
</dbReference>
<comment type="catalytic activity">
    <reaction evidence="1">
        <text>ATP + protein L-histidine = ADP + protein N-phospho-L-histidine.</text>
        <dbReference type="EC" id="2.7.13.3"/>
    </reaction>
</comment>
<dbReference type="InterPro" id="IPR011006">
    <property type="entry name" value="CheY-like_superfamily"/>
</dbReference>
<dbReference type="Gene3D" id="3.30.565.10">
    <property type="entry name" value="Histidine kinase-like ATPase, C-terminal domain"/>
    <property type="match status" value="1"/>
</dbReference>
<organism evidence="8 9">
    <name type="scientific">Paraburkholderia solisilvae</name>
    <dbReference type="NCBI Taxonomy" id="624376"/>
    <lineage>
        <taxon>Bacteria</taxon>
        <taxon>Pseudomonadati</taxon>
        <taxon>Pseudomonadota</taxon>
        <taxon>Betaproteobacteria</taxon>
        <taxon>Burkholderiales</taxon>
        <taxon>Burkholderiaceae</taxon>
        <taxon>Paraburkholderia</taxon>
    </lineage>
</organism>
<dbReference type="RefSeq" id="WP_175115306.1">
    <property type="nucleotide sequence ID" value="NZ_CADIKF010000089.1"/>
</dbReference>
<proteinExistence type="predicted"/>
<dbReference type="CDD" id="cd17546">
    <property type="entry name" value="REC_hyHK_CKI1_RcsC-like"/>
    <property type="match status" value="1"/>
</dbReference>
<dbReference type="Pfam" id="PF00072">
    <property type="entry name" value="Response_reg"/>
    <property type="match status" value="1"/>
</dbReference>
<keyword evidence="5" id="KW-0597">Phosphoprotein</keyword>
<dbReference type="SMART" id="SM00448">
    <property type="entry name" value="REC"/>
    <property type="match status" value="1"/>
</dbReference>
<feature type="compositionally biased region" description="Pro residues" evidence="6">
    <location>
        <begin position="601"/>
        <end position="612"/>
    </location>
</feature>
<dbReference type="EC" id="2.7.13.3" evidence="2"/>
<dbReference type="PANTHER" id="PTHR43047:SF72">
    <property type="entry name" value="OSMOSENSING HISTIDINE PROTEIN KINASE SLN1"/>
    <property type="match status" value="1"/>
</dbReference>
<name>A0A6J5F112_9BURK</name>
<dbReference type="SUPFAM" id="SSF55874">
    <property type="entry name" value="ATPase domain of HSP90 chaperone/DNA topoisomerase II/histidine kinase"/>
    <property type="match status" value="1"/>
</dbReference>
<protein>
    <recommendedName>
        <fullName evidence="2">histidine kinase</fullName>
        <ecNumber evidence="2">2.7.13.3</ecNumber>
    </recommendedName>
</protein>
<gene>
    <name evidence="8" type="primary">rcsC_18</name>
    <name evidence="8" type="ORF">LMG29739_06184</name>
</gene>
<evidence type="ECO:0000256" key="1">
    <source>
        <dbReference type="ARBA" id="ARBA00000085"/>
    </source>
</evidence>
<dbReference type="InterPro" id="IPR036890">
    <property type="entry name" value="HATPase_C_sf"/>
</dbReference>
<evidence type="ECO:0000256" key="2">
    <source>
        <dbReference type="ARBA" id="ARBA00012438"/>
    </source>
</evidence>
<sequence>MTHTAPSASALPHTRRLRDVAIAGAVQQPAALASMCAFALLGAPATGVVVASLIAWSRSRTALERSLHRLRGFEDELAKLRRDDAARHARAEHLRVEVQRRSSAAARERAQVAERAQRLVCDPAQAIVEMLNETDAQAARRLAPQGGAPFTQIIHAALATLAQTVRDGFDPSPPDTRAIVLDETPLDLRDVIDAAVVLLAPRAIAKGLRLRVCIDRSLAASVLADRDRVGQIVFNLLGAAIASADAGQLTIAARTETLNAGSQRVFIGISGALRAEPADPRRVPGDEGAVPVPAGLVGLDDPDLALCRVLAQRMGGDIEVGNSAAFGVCVAFHAPLTVERFARLPSDGSRRRAVVELSARDERLALCDLLDKLGVVVVPEGMPEPADVDLWFVDEQAPPPDAARASRVVSLTESFIPGGLRDANGALTLSVNPLLWSAVQRVCALRGSQHRMRARRPRTPDTRTAAPAEATRTALVVDDNEINRKVVARQLDVLGYRCVTAVDAEAALAEMTRQCFDLLITDLHMPGASGIELAARVRAMNRGLSSTMPVVLITGETDAGKRADVPPGLFAAVLPKPTSLDALAACLRALFSGPLPGAAPAEPPPVEPPPVEPPHEEPLDRQHLDALAGQGVDVREVLNGWQQAMQDDLACLRTCRERGEREEQRALLHRLSGAVGLVGAAGLMDALREASVTQPEPPAALLDSLVARMRALIAQLRRDDVER</sequence>
<evidence type="ECO:0000313" key="9">
    <source>
        <dbReference type="Proteomes" id="UP000494329"/>
    </source>
</evidence>
<dbReference type="AlphaFoldDB" id="A0A6J5F112"/>
<dbReference type="InterPro" id="IPR001789">
    <property type="entry name" value="Sig_transdc_resp-reg_receiver"/>
</dbReference>
<dbReference type="Proteomes" id="UP000494329">
    <property type="component" value="Unassembled WGS sequence"/>
</dbReference>
<dbReference type="EMBL" id="CADIKF010000089">
    <property type="protein sequence ID" value="CAB3772044.1"/>
    <property type="molecule type" value="Genomic_DNA"/>
</dbReference>
<dbReference type="PANTHER" id="PTHR43047">
    <property type="entry name" value="TWO-COMPONENT HISTIDINE PROTEIN KINASE"/>
    <property type="match status" value="1"/>
</dbReference>
<feature type="domain" description="Response regulatory" evidence="7">
    <location>
        <begin position="473"/>
        <end position="591"/>
    </location>
</feature>
<dbReference type="InterPro" id="IPR036641">
    <property type="entry name" value="HPT_dom_sf"/>
</dbReference>
<keyword evidence="4 8" id="KW-0418">Kinase</keyword>
<evidence type="ECO:0000256" key="3">
    <source>
        <dbReference type="ARBA" id="ARBA00022679"/>
    </source>
</evidence>
<evidence type="ECO:0000256" key="5">
    <source>
        <dbReference type="PROSITE-ProRule" id="PRU00169"/>
    </source>
</evidence>
<feature type="region of interest" description="Disordered" evidence="6">
    <location>
        <begin position="598"/>
        <end position="618"/>
    </location>
</feature>
<evidence type="ECO:0000313" key="8">
    <source>
        <dbReference type="EMBL" id="CAB3772044.1"/>
    </source>
</evidence>
<dbReference type="SUPFAM" id="SSF52172">
    <property type="entry name" value="CheY-like"/>
    <property type="match status" value="1"/>
</dbReference>
<dbReference type="GO" id="GO:0000155">
    <property type="term" value="F:phosphorelay sensor kinase activity"/>
    <property type="evidence" value="ECO:0007669"/>
    <property type="project" value="TreeGrafter"/>
</dbReference>
<keyword evidence="3 8" id="KW-0808">Transferase</keyword>
<evidence type="ECO:0000256" key="4">
    <source>
        <dbReference type="ARBA" id="ARBA00022777"/>
    </source>
</evidence>
<dbReference type="PROSITE" id="PS50110">
    <property type="entry name" value="RESPONSE_REGULATORY"/>
    <property type="match status" value="1"/>
</dbReference>